<dbReference type="Proteomes" id="UP001149090">
    <property type="component" value="Unassembled WGS sequence"/>
</dbReference>
<protein>
    <submittedName>
        <fullName evidence="1">Uncharacterized protein</fullName>
    </submittedName>
</protein>
<dbReference type="AlphaFoldDB" id="A0A9Q0RHM7"/>
<reference evidence="1" key="1">
    <citation type="submission" date="2022-10" db="EMBL/GenBank/DDBJ databases">
        <title>Novel sulphate-reducing endosymbionts in the free-living metamonad Anaeramoeba.</title>
        <authorList>
            <person name="Jerlstrom-Hultqvist J."/>
            <person name="Cepicka I."/>
            <person name="Gallot-Lavallee L."/>
            <person name="Salas-Leiva D."/>
            <person name="Curtis B.A."/>
            <person name="Zahonova K."/>
            <person name="Pipaliya S."/>
            <person name="Dacks J."/>
            <person name="Roger A.J."/>
        </authorList>
    </citation>
    <scope>NUCLEOTIDE SEQUENCE</scope>
    <source>
        <strain evidence="1">BMAN</strain>
    </source>
</reference>
<comment type="caution">
    <text evidence="1">The sequence shown here is derived from an EMBL/GenBank/DDBJ whole genome shotgun (WGS) entry which is preliminary data.</text>
</comment>
<proteinExistence type="predicted"/>
<dbReference type="EMBL" id="JAPDFW010000018">
    <property type="protein sequence ID" value="KAJ5079978.1"/>
    <property type="molecule type" value="Genomic_DNA"/>
</dbReference>
<name>A0A9Q0RHM7_ANAIG</name>
<accession>A0A9Q0RHM7</accession>
<organism evidence="1 2">
    <name type="scientific">Anaeramoeba ignava</name>
    <name type="common">Anaerobic marine amoeba</name>
    <dbReference type="NCBI Taxonomy" id="1746090"/>
    <lineage>
        <taxon>Eukaryota</taxon>
        <taxon>Metamonada</taxon>
        <taxon>Anaeramoebidae</taxon>
        <taxon>Anaeramoeba</taxon>
    </lineage>
</organism>
<gene>
    <name evidence="1" type="ORF">M0811_14256</name>
</gene>
<evidence type="ECO:0000313" key="1">
    <source>
        <dbReference type="EMBL" id="KAJ5079978.1"/>
    </source>
</evidence>
<sequence length="102" mass="11546">MAKQNIKTNSKKKISIKNEKIEKISTGNKIISILTNEKKEMFMELEKNGFGQLGNNLNDQKQAILMMKDVSKVFTGNSSSHVFILNSKRVVWMGIIAMVNLD</sequence>
<keyword evidence="2" id="KW-1185">Reference proteome</keyword>
<evidence type="ECO:0000313" key="2">
    <source>
        <dbReference type="Proteomes" id="UP001149090"/>
    </source>
</evidence>